<dbReference type="PROSITE" id="PS50237">
    <property type="entry name" value="HECT"/>
    <property type="match status" value="1"/>
</dbReference>
<protein>
    <recommendedName>
        <fullName evidence="3">HECT-type E3 ubiquitin transferase</fullName>
        <ecNumber evidence="3">2.3.2.26</ecNumber>
    </recommendedName>
</protein>
<feature type="domain" description="HECT" evidence="8">
    <location>
        <begin position="1219"/>
        <end position="1630"/>
    </location>
</feature>
<gene>
    <name evidence="9" type="ORF">Tsubulata_011558</name>
</gene>
<comment type="catalytic activity">
    <reaction evidence="1">
        <text>S-ubiquitinyl-[E2 ubiquitin-conjugating enzyme]-L-cysteine + [acceptor protein]-L-lysine = [E2 ubiquitin-conjugating enzyme]-L-cysteine + N(6)-ubiquitinyl-[acceptor protein]-L-lysine.</text>
        <dbReference type="EC" id="2.3.2.26"/>
    </reaction>
</comment>
<dbReference type="GO" id="GO:0000209">
    <property type="term" value="P:protein polyubiquitination"/>
    <property type="evidence" value="ECO:0007669"/>
    <property type="project" value="TreeGrafter"/>
</dbReference>
<dbReference type="EC" id="2.3.2.26" evidence="3"/>
<evidence type="ECO:0000313" key="10">
    <source>
        <dbReference type="Proteomes" id="UP001141552"/>
    </source>
</evidence>
<dbReference type="Pfam" id="PF00632">
    <property type="entry name" value="HECT"/>
    <property type="match status" value="1"/>
</dbReference>
<organism evidence="9 10">
    <name type="scientific">Turnera subulata</name>
    <dbReference type="NCBI Taxonomy" id="218843"/>
    <lineage>
        <taxon>Eukaryota</taxon>
        <taxon>Viridiplantae</taxon>
        <taxon>Streptophyta</taxon>
        <taxon>Embryophyta</taxon>
        <taxon>Tracheophyta</taxon>
        <taxon>Spermatophyta</taxon>
        <taxon>Magnoliopsida</taxon>
        <taxon>eudicotyledons</taxon>
        <taxon>Gunneridae</taxon>
        <taxon>Pentapetalae</taxon>
        <taxon>rosids</taxon>
        <taxon>fabids</taxon>
        <taxon>Malpighiales</taxon>
        <taxon>Passifloraceae</taxon>
        <taxon>Turnera</taxon>
    </lineage>
</organism>
<dbReference type="GO" id="GO:0061630">
    <property type="term" value="F:ubiquitin protein ligase activity"/>
    <property type="evidence" value="ECO:0007669"/>
    <property type="project" value="UniProtKB-EC"/>
</dbReference>
<dbReference type="Proteomes" id="UP001141552">
    <property type="component" value="Unassembled WGS sequence"/>
</dbReference>
<dbReference type="SUPFAM" id="SSF56204">
    <property type="entry name" value="Hect, E3 ligase catalytic domain"/>
    <property type="match status" value="1"/>
</dbReference>
<dbReference type="CDD" id="cd00078">
    <property type="entry name" value="HECTc"/>
    <property type="match status" value="1"/>
</dbReference>
<feature type="compositionally biased region" description="Polar residues" evidence="7">
    <location>
        <begin position="849"/>
        <end position="858"/>
    </location>
</feature>
<dbReference type="Pfam" id="PF25579">
    <property type="entry name" value="TPR_TRIP12_N"/>
    <property type="match status" value="1"/>
</dbReference>
<dbReference type="InterPro" id="IPR016024">
    <property type="entry name" value="ARM-type_fold"/>
</dbReference>
<feature type="active site" description="Glycyl thioester intermediate" evidence="6">
    <location>
        <position position="1597"/>
    </location>
</feature>
<evidence type="ECO:0000256" key="7">
    <source>
        <dbReference type="SAM" id="MobiDB-lite"/>
    </source>
</evidence>
<dbReference type="Gene3D" id="1.25.10.10">
    <property type="entry name" value="Leucine-rich Repeat Variant"/>
    <property type="match status" value="1"/>
</dbReference>
<evidence type="ECO:0000256" key="4">
    <source>
        <dbReference type="ARBA" id="ARBA00022679"/>
    </source>
</evidence>
<feature type="compositionally biased region" description="Basic and acidic residues" evidence="7">
    <location>
        <begin position="78"/>
        <end position="88"/>
    </location>
</feature>
<reference evidence="9" key="2">
    <citation type="journal article" date="2023" name="Plants (Basel)">
        <title>Annotation of the Turnera subulata (Passifloraceae) Draft Genome Reveals the S-Locus Evolved after the Divergence of Turneroideae from Passifloroideae in a Stepwise Manner.</title>
        <authorList>
            <person name="Henning P.M."/>
            <person name="Roalson E.H."/>
            <person name="Mir W."/>
            <person name="McCubbin A.G."/>
            <person name="Shore J.S."/>
        </authorList>
    </citation>
    <scope>NUCLEOTIDE SEQUENCE</scope>
    <source>
        <strain evidence="9">F60SS</strain>
    </source>
</reference>
<dbReference type="EMBL" id="JAKUCV010002790">
    <property type="protein sequence ID" value="KAJ4841387.1"/>
    <property type="molecule type" value="Genomic_DNA"/>
</dbReference>
<dbReference type="SUPFAM" id="SSF48371">
    <property type="entry name" value="ARM repeat"/>
    <property type="match status" value="2"/>
</dbReference>
<evidence type="ECO:0000256" key="1">
    <source>
        <dbReference type="ARBA" id="ARBA00000885"/>
    </source>
</evidence>
<dbReference type="GO" id="GO:0043161">
    <property type="term" value="P:proteasome-mediated ubiquitin-dependent protein catabolic process"/>
    <property type="evidence" value="ECO:0007669"/>
    <property type="project" value="TreeGrafter"/>
</dbReference>
<keyword evidence="10" id="KW-1185">Reference proteome</keyword>
<feature type="region of interest" description="Disordered" evidence="7">
    <location>
        <begin position="1"/>
        <end position="117"/>
    </location>
</feature>
<feature type="compositionally biased region" description="Polar residues" evidence="7">
    <location>
        <begin position="29"/>
        <end position="47"/>
    </location>
</feature>
<keyword evidence="4" id="KW-0808">Transferase</keyword>
<evidence type="ECO:0000256" key="3">
    <source>
        <dbReference type="ARBA" id="ARBA00012485"/>
    </source>
</evidence>
<comment type="caution">
    <text evidence="9">The sequence shown here is derived from an EMBL/GenBank/DDBJ whole genome shotgun (WGS) entry which is preliminary data.</text>
</comment>
<dbReference type="InterPro" id="IPR035983">
    <property type="entry name" value="Hect_E3_ubiquitin_ligase"/>
</dbReference>
<dbReference type="Gene3D" id="3.90.1750.10">
    <property type="entry name" value="Hect, E3 ligase catalytic domains"/>
    <property type="match status" value="1"/>
</dbReference>
<feature type="compositionally biased region" description="Basic and acidic residues" evidence="7">
    <location>
        <begin position="98"/>
        <end position="110"/>
    </location>
</feature>
<sequence>MGNRGQKRTEMVDELPADKRACSSLEFKPSSSNSSMQTPVQAANPETQAAVHTADSETHDEAHDADMETSSSGSGSSRSEDEERERDSAYGSCDSDDPDPRRGSLREYQRQRASGDYGRLKTALSGLSEGTEPSVQLAALTELCEVLSFSTEDSLSSVMADLLSPVLVRLARHDSNPDIMLLAIRALTYLCDVFPRASVFLIKHDAVAALCQRLMAIEYLDVAEQCLQALEKISRDQPLACLQAGAIMAVLSFIDFFSTSVQRVALSTVVNICKKLPLERFSLFMEATPTLCNLLQYEDRQLVEYVVICLIKIAERVSQSSDMLDELCKHGLVNQVVHLIQSNSRTTLSQPIYNGLIGLLVKLCSGSTVAFRTLYELNISSVLKDILTTYDLSHGISSPHVIDGHGNQVHEVLKLLNVLLPTVARDQDLEQAVLDKESFLAKYPDLLHKFGLDILPMLIQVVNSGANLYVCYGCLRAINKLVFLSEPDLLAELLKNVNLPSFLTGVFTRRDHHVLMLALQIAETVLQKLSDVFLNSFIKEGVFFAIDSLLTPEKCSKLTFPVCNSIQLPIDASQKSVSKVVLRCLCYAFDTGQCPAVAESGKCIIEEDSVQNLAKHVRTSYFSLELCDSEKGSDILQYLRALSAELCNLTYMSESVGSSNQDEEKCCSLLHQIIAKLDGREPVSTFEFIASGIVKSLVNYISNGKYLRLHGASNDDYIVEKRFEVFANLFLVPSDHSDELPLLVFVRKLQSSLSSLETFPVILSHAPKYRSSYAVVPNGCSVSHPCLRMRFVLGEGETYLSEYPADTVTVDPFSSLNAIERFLLSKVKVRNGEQTDSAAEAIEPMETAQAESPSNTNSGKEKSSGIMEPDSMSTDLPGMQEDESDLSQSTSEQPADVKQGNRGETSSQSDAHIHNDSVLAPFIDTGTVPFQASAEHTGMSTSATDISMKSQQLATPCDDGDTSPKLVFYLEGQELEKNLTLYQAILQQKIKADHDFSTTSKLWSQTHSLTYRVAIEHKDDDQNEYCITASDSSMMHEAEDHGQHDSFFSTMFESELASIVDNSSSTYDILFMLKCLEGLNKLVFHLMSRERIHAFGEGLIDSLDGLKVLVRSISQNEFVNIKLTEKLEQQMRDSLAVSVCGMPFWCNQLMASCPFLFSFEARSKYFRLAAFGSQQAQLQPSSHNNSGISRNGRPSAASLSRKKFVVFRDRVLESAAQMMDAYAQSKLPVEVIYDEEVGTGLGPTLEFYTLVSHEFQKSGLDMWRQDYHSFPVGENLQGEYSGFKMSPLGLFPRPWRSMVNESDEKKQFSEVTKMFFLLGQVVAKALQDGRVLDLPFSKAFYKLILQQELNLYDIKSFDPELGRTLLEFQALAIKKRRMESSSAIGETSPSALDVCYWNTRIDELYLDFTLPGYPDYVLTSDDHKMVNIANLEEYVALVVDATVRSGISKQIEAFKSGFNQVFPIEHLKIFTEEELERLLCGERDFWAFNELLDHIKFDHGYTASSPPIINVCTNLSILCCSSPHSLCMESHSLNELQLLEILLEFKHEQRRAFLQFVTGAPRLPPGGLASLNPKLTIVRKQHSGNCADVDLPSVMTCANYLKLPPYSSKDKMKEKLLYAITEGQGSFHLS</sequence>
<evidence type="ECO:0000256" key="6">
    <source>
        <dbReference type="PROSITE-ProRule" id="PRU00104"/>
    </source>
</evidence>
<evidence type="ECO:0000256" key="5">
    <source>
        <dbReference type="ARBA" id="ARBA00022786"/>
    </source>
</evidence>
<dbReference type="Gene3D" id="3.30.2410.10">
    <property type="entry name" value="Hect, E3 ligase catalytic domain"/>
    <property type="match status" value="1"/>
</dbReference>
<dbReference type="InterPro" id="IPR045322">
    <property type="entry name" value="HECTD1/TRIP12-like"/>
</dbReference>
<comment type="similarity">
    <text evidence="2">Belongs to the UPL family. K-HECT subfamily.</text>
</comment>
<dbReference type="InterPro" id="IPR011989">
    <property type="entry name" value="ARM-like"/>
</dbReference>
<accession>A0A9Q0G3B6</accession>
<feature type="region of interest" description="Disordered" evidence="7">
    <location>
        <begin position="835"/>
        <end position="911"/>
    </location>
</feature>
<evidence type="ECO:0000256" key="2">
    <source>
        <dbReference type="ARBA" id="ARBA00006331"/>
    </source>
</evidence>
<evidence type="ECO:0000259" key="8">
    <source>
        <dbReference type="PROSITE" id="PS50237"/>
    </source>
</evidence>
<dbReference type="InterPro" id="IPR057948">
    <property type="entry name" value="TPR_TRIP12_N"/>
</dbReference>
<reference evidence="9" key="1">
    <citation type="submission" date="2022-02" db="EMBL/GenBank/DDBJ databases">
        <authorList>
            <person name="Henning P.M."/>
            <person name="McCubbin A.G."/>
            <person name="Shore J.S."/>
        </authorList>
    </citation>
    <scope>NUCLEOTIDE SEQUENCE</scope>
    <source>
        <strain evidence="9">F60SS</strain>
        <tissue evidence="9">Leaves</tissue>
    </source>
</reference>
<dbReference type="PANTHER" id="PTHR45670:SF10">
    <property type="entry name" value="E3 UBIQUITIN-PROTEIN LIGASE UPL4"/>
    <property type="match status" value="1"/>
</dbReference>
<dbReference type="PANTHER" id="PTHR45670">
    <property type="entry name" value="E3 UBIQUITIN-PROTEIN LIGASE TRIP12"/>
    <property type="match status" value="1"/>
</dbReference>
<proteinExistence type="inferred from homology"/>
<dbReference type="SMART" id="SM00119">
    <property type="entry name" value="HECTc"/>
    <property type="match status" value="1"/>
</dbReference>
<keyword evidence="5 6" id="KW-0833">Ubl conjugation pathway</keyword>
<evidence type="ECO:0000313" key="9">
    <source>
        <dbReference type="EMBL" id="KAJ4841387.1"/>
    </source>
</evidence>
<dbReference type="InterPro" id="IPR000569">
    <property type="entry name" value="HECT_dom"/>
</dbReference>
<name>A0A9Q0G3B6_9ROSI</name>
<feature type="compositionally biased region" description="Basic and acidic residues" evidence="7">
    <location>
        <begin position="54"/>
        <end position="66"/>
    </location>
</feature>
<feature type="compositionally biased region" description="Basic and acidic residues" evidence="7">
    <location>
        <begin position="7"/>
        <end position="21"/>
    </location>
</feature>
<dbReference type="OrthoDB" id="423283at2759"/>